<dbReference type="PANTHER" id="PTHR34187">
    <property type="entry name" value="FGR18P"/>
    <property type="match status" value="1"/>
</dbReference>
<organism evidence="8 9">
    <name type="scientific">Starmerella bacillaris</name>
    <name type="common">Yeast</name>
    <name type="synonym">Candida zemplinina</name>
    <dbReference type="NCBI Taxonomy" id="1247836"/>
    <lineage>
        <taxon>Eukaryota</taxon>
        <taxon>Fungi</taxon>
        <taxon>Dikarya</taxon>
        <taxon>Ascomycota</taxon>
        <taxon>Saccharomycotina</taxon>
        <taxon>Dipodascomycetes</taxon>
        <taxon>Dipodascales</taxon>
        <taxon>Trichomonascaceae</taxon>
        <taxon>Starmerella</taxon>
    </lineage>
</organism>
<dbReference type="EMBL" id="BTGC01000008">
    <property type="protein sequence ID" value="GMM53160.1"/>
    <property type="molecule type" value="Genomic_DNA"/>
</dbReference>
<accession>A0AAV5RNZ6</accession>
<feature type="transmembrane region" description="Helical" evidence="6">
    <location>
        <begin position="59"/>
        <end position="80"/>
    </location>
</feature>
<comment type="caution">
    <text evidence="8">The sequence shown here is derived from an EMBL/GenBank/DDBJ whole genome shotgun (WGS) entry which is preliminary data.</text>
</comment>
<sequence length="125" mass="13898">MRINLVLDNTQSVARDHLANERTFLAWLRTSLTFASAGVALTQLFRIQSLEHDGFAHTTSAVVGSLFIAAGICVLIMGTFRYFHVQEVLQHGRFPVPRIGIWFTFLVTVALVILAFSVLLKISVP</sequence>
<dbReference type="InterPro" id="IPR052053">
    <property type="entry name" value="IM_YidH-like"/>
</dbReference>
<comment type="subcellular location">
    <subcellularLocation>
        <location evidence="1">Cell membrane</location>
        <topology evidence="1">Multi-pass membrane protein</topology>
    </subcellularLocation>
</comment>
<dbReference type="GO" id="GO:0005886">
    <property type="term" value="C:plasma membrane"/>
    <property type="evidence" value="ECO:0007669"/>
    <property type="project" value="UniProtKB-SubCell"/>
</dbReference>
<evidence type="ECO:0000256" key="1">
    <source>
        <dbReference type="ARBA" id="ARBA00004651"/>
    </source>
</evidence>
<keyword evidence="9" id="KW-1185">Reference proteome</keyword>
<feature type="domain" description="DUF202" evidence="7">
    <location>
        <begin position="15"/>
        <end position="86"/>
    </location>
</feature>
<dbReference type="AlphaFoldDB" id="A0AAV5RNZ6"/>
<feature type="transmembrane region" description="Helical" evidence="6">
    <location>
        <begin position="100"/>
        <end position="120"/>
    </location>
</feature>
<evidence type="ECO:0000313" key="8">
    <source>
        <dbReference type="EMBL" id="GMM53160.1"/>
    </source>
</evidence>
<evidence type="ECO:0000256" key="5">
    <source>
        <dbReference type="ARBA" id="ARBA00023136"/>
    </source>
</evidence>
<gene>
    <name evidence="8" type="ORF">DASB73_041230</name>
</gene>
<evidence type="ECO:0000256" key="3">
    <source>
        <dbReference type="ARBA" id="ARBA00022692"/>
    </source>
</evidence>
<keyword evidence="5 6" id="KW-0472">Membrane</keyword>
<reference evidence="8 9" key="1">
    <citation type="journal article" date="2023" name="Elife">
        <title>Identification of key yeast species and microbe-microbe interactions impacting larval growth of Drosophila in the wild.</title>
        <authorList>
            <person name="Mure A."/>
            <person name="Sugiura Y."/>
            <person name="Maeda R."/>
            <person name="Honda K."/>
            <person name="Sakurai N."/>
            <person name="Takahashi Y."/>
            <person name="Watada M."/>
            <person name="Katoh T."/>
            <person name="Gotoh A."/>
            <person name="Gotoh Y."/>
            <person name="Taniguchi I."/>
            <person name="Nakamura K."/>
            <person name="Hayashi T."/>
            <person name="Katayama T."/>
            <person name="Uemura T."/>
            <person name="Hattori Y."/>
        </authorList>
    </citation>
    <scope>NUCLEOTIDE SEQUENCE [LARGE SCALE GENOMIC DNA]</scope>
    <source>
        <strain evidence="8 9">SB-73</strain>
    </source>
</reference>
<keyword evidence="4 6" id="KW-1133">Transmembrane helix</keyword>
<dbReference type="PANTHER" id="PTHR34187:SF2">
    <property type="entry name" value="DUF202 DOMAIN-CONTAINING PROTEIN"/>
    <property type="match status" value="1"/>
</dbReference>
<evidence type="ECO:0000256" key="2">
    <source>
        <dbReference type="ARBA" id="ARBA00022475"/>
    </source>
</evidence>
<evidence type="ECO:0000256" key="6">
    <source>
        <dbReference type="SAM" id="Phobius"/>
    </source>
</evidence>
<proteinExistence type="predicted"/>
<evidence type="ECO:0000256" key="4">
    <source>
        <dbReference type="ARBA" id="ARBA00022989"/>
    </source>
</evidence>
<name>A0AAV5RNZ6_STABA</name>
<evidence type="ECO:0000259" key="7">
    <source>
        <dbReference type="Pfam" id="PF02656"/>
    </source>
</evidence>
<dbReference type="Pfam" id="PF02656">
    <property type="entry name" value="DUF202"/>
    <property type="match status" value="1"/>
</dbReference>
<evidence type="ECO:0000313" key="9">
    <source>
        <dbReference type="Proteomes" id="UP001362899"/>
    </source>
</evidence>
<keyword evidence="2" id="KW-1003">Cell membrane</keyword>
<dbReference type="Proteomes" id="UP001362899">
    <property type="component" value="Unassembled WGS sequence"/>
</dbReference>
<protein>
    <recommendedName>
        <fullName evidence="7">DUF202 domain-containing protein</fullName>
    </recommendedName>
</protein>
<keyword evidence="3 6" id="KW-0812">Transmembrane</keyword>
<dbReference type="InterPro" id="IPR003807">
    <property type="entry name" value="DUF202"/>
</dbReference>